<dbReference type="SUPFAM" id="SSF56935">
    <property type="entry name" value="Porins"/>
    <property type="match status" value="1"/>
</dbReference>
<comment type="similarity">
    <text evidence="7">Belongs to the TonB-dependent receptor family.</text>
</comment>
<evidence type="ECO:0000256" key="3">
    <source>
        <dbReference type="ARBA" id="ARBA00022452"/>
    </source>
</evidence>
<evidence type="ECO:0000256" key="5">
    <source>
        <dbReference type="ARBA" id="ARBA00023136"/>
    </source>
</evidence>
<protein>
    <submittedName>
        <fullName evidence="10">SusC/RagA family TonB-linked outer membrane protein</fullName>
    </submittedName>
</protein>
<proteinExistence type="inferred from homology"/>
<name>A0A4Y1WQC3_9BACT</name>
<dbReference type="RefSeq" id="WP_244611599.1">
    <property type="nucleotide sequence ID" value="NZ_AP019735.1"/>
</dbReference>
<dbReference type="InterPro" id="IPR023996">
    <property type="entry name" value="TonB-dep_OMP_SusC/RagA"/>
</dbReference>
<organism evidence="10 11">
    <name type="scientific">Alistipes communis</name>
    <dbReference type="NCBI Taxonomy" id="2585118"/>
    <lineage>
        <taxon>Bacteria</taxon>
        <taxon>Pseudomonadati</taxon>
        <taxon>Bacteroidota</taxon>
        <taxon>Bacteroidia</taxon>
        <taxon>Bacteroidales</taxon>
        <taxon>Rikenellaceae</taxon>
        <taxon>Alistipes</taxon>
    </lineage>
</organism>
<keyword evidence="4 7" id="KW-0812">Transmembrane</keyword>
<dbReference type="EMBL" id="AP019735">
    <property type="protein sequence ID" value="BBL02977.1"/>
    <property type="molecule type" value="Genomic_DNA"/>
</dbReference>
<dbReference type="Proteomes" id="UP000318946">
    <property type="component" value="Chromosome"/>
</dbReference>
<feature type="chain" id="PRO_5021256118" evidence="8">
    <location>
        <begin position="23"/>
        <end position="1087"/>
    </location>
</feature>
<dbReference type="Gene3D" id="2.40.170.20">
    <property type="entry name" value="TonB-dependent receptor, beta-barrel domain"/>
    <property type="match status" value="1"/>
</dbReference>
<keyword evidence="5 7" id="KW-0472">Membrane</keyword>
<feature type="domain" description="TonB-dependent receptor plug" evidence="9">
    <location>
        <begin position="131"/>
        <end position="237"/>
    </location>
</feature>
<dbReference type="PROSITE" id="PS52016">
    <property type="entry name" value="TONB_DEPENDENT_REC_3"/>
    <property type="match status" value="1"/>
</dbReference>
<keyword evidence="8" id="KW-0732">Signal</keyword>
<reference evidence="11" key="1">
    <citation type="submission" date="2019-06" db="EMBL/GenBank/DDBJ databases">
        <title>Alistipes onderdonkii subsp. vulgaris subsp. nov., Alistipes dispar sp. nov. and Alistipes communis sp. nov., isolated from human faeces, and creation of Alistipes onderdonkii subsp. onderdonkii subsp. nov.</title>
        <authorList>
            <person name="Sakamoto M."/>
            <person name="Ikeyama N."/>
            <person name="Ogata Y."/>
            <person name="Suda W."/>
            <person name="Iino T."/>
            <person name="Hattori M."/>
            <person name="Ohkuma M."/>
        </authorList>
    </citation>
    <scope>NUCLEOTIDE SEQUENCE [LARGE SCALE GENOMIC DNA]</scope>
    <source>
        <strain evidence="11">5CBH24</strain>
    </source>
</reference>
<dbReference type="KEGG" id="acou:A5CBH24_02900"/>
<dbReference type="SUPFAM" id="SSF49464">
    <property type="entry name" value="Carboxypeptidase regulatory domain-like"/>
    <property type="match status" value="1"/>
</dbReference>
<evidence type="ECO:0000256" key="8">
    <source>
        <dbReference type="SAM" id="SignalP"/>
    </source>
</evidence>
<evidence type="ECO:0000313" key="10">
    <source>
        <dbReference type="EMBL" id="BBL02977.1"/>
    </source>
</evidence>
<dbReference type="InterPro" id="IPR037066">
    <property type="entry name" value="Plug_dom_sf"/>
</dbReference>
<evidence type="ECO:0000259" key="9">
    <source>
        <dbReference type="Pfam" id="PF07715"/>
    </source>
</evidence>
<keyword evidence="3 7" id="KW-1134">Transmembrane beta strand</keyword>
<dbReference type="AlphaFoldDB" id="A0A4Y1WQC3"/>
<keyword evidence="2 7" id="KW-0813">Transport</keyword>
<keyword evidence="11" id="KW-1185">Reference proteome</keyword>
<dbReference type="InterPro" id="IPR036942">
    <property type="entry name" value="Beta-barrel_TonB_sf"/>
</dbReference>
<dbReference type="InterPro" id="IPR023997">
    <property type="entry name" value="TonB-dep_OMP_SusC/RagA_CS"/>
</dbReference>
<evidence type="ECO:0000256" key="2">
    <source>
        <dbReference type="ARBA" id="ARBA00022448"/>
    </source>
</evidence>
<comment type="subcellular location">
    <subcellularLocation>
        <location evidence="1 7">Cell outer membrane</location>
        <topology evidence="1 7">Multi-pass membrane protein</topology>
    </subcellularLocation>
</comment>
<evidence type="ECO:0000256" key="6">
    <source>
        <dbReference type="ARBA" id="ARBA00023237"/>
    </source>
</evidence>
<dbReference type="Pfam" id="PF07715">
    <property type="entry name" value="Plug"/>
    <property type="match status" value="1"/>
</dbReference>
<dbReference type="InterPro" id="IPR008969">
    <property type="entry name" value="CarboxyPept-like_regulatory"/>
</dbReference>
<dbReference type="InterPro" id="IPR039426">
    <property type="entry name" value="TonB-dep_rcpt-like"/>
</dbReference>
<evidence type="ECO:0000256" key="4">
    <source>
        <dbReference type="ARBA" id="ARBA00022692"/>
    </source>
</evidence>
<keyword evidence="6 7" id="KW-0998">Cell outer membrane</keyword>
<evidence type="ECO:0000313" key="11">
    <source>
        <dbReference type="Proteomes" id="UP000318946"/>
    </source>
</evidence>
<gene>
    <name evidence="10" type="ORF">A5CBH24_02900</name>
</gene>
<dbReference type="Gene3D" id="2.170.130.10">
    <property type="entry name" value="TonB-dependent receptor, plug domain"/>
    <property type="match status" value="1"/>
</dbReference>
<dbReference type="InterPro" id="IPR012910">
    <property type="entry name" value="Plug_dom"/>
</dbReference>
<dbReference type="FunFam" id="2.170.130.10:FF:000003">
    <property type="entry name" value="SusC/RagA family TonB-linked outer membrane protein"/>
    <property type="match status" value="1"/>
</dbReference>
<dbReference type="GeneID" id="78341013"/>
<dbReference type="NCBIfam" id="TIGR04057">
    <property type="entry name" value="SusC_RagA_signa"/>
    <property type="match status" value="1"/>
</dbReference>
<sequence length="1087" mass="121489">MKKYGFLTLILCLFCLGEAAVASPGKADAEPAAQAQSSKLTVKGFVKDDKGDPMIGVTLIVKGTNFGTVSNADGSYSIDVPYGGATLMVSYIGYAPQEINVNNRTKIDITLLEDSKALEEVVVVGYNVQKKETITGSIATITTKDLKQSPTANINNALAGRMPGLLVNQFSGGEPGNDAAQLNIRGISTYGQSGVIMIVDGIERDMSYLAPDEIETFTILKDASATAPYGIRGANGVIVVTTKRGRKGEKPTVDFKASVGISEPIRYPDYLGSADYATLYNEAMLNDNPSLAADSPSLFTQTAIDNYRRAKGDNSDGLGYNWDYFDYAFQPSVLQDYSLSVRGGTDRARYFILGSYYKQGGNYKHSNSDNANNFLRYNFRANVDVDATKRLKISVDLGARVTEYTYPGATAANIISLANTQPPYLPIVLPNNGNEVNQGDFEENGGYLLYADNDYRYNMLGQLSRSGFSKRTRRYLQGSFKLSHDLDFITEGLSIAAQFSYDTFNQHTINNSVPTHSTGNLTYPGYSTWMLPEEYSIDEWKNNSAYWIQNGSYVTANQRTTDDAQGNSLSHANPEGTSRFQARLDYARKFGDHNVTAMVLYYMQNKIVGKEVPYRYMGFSGRATYDYKNKYLFEFNIGYNGSENFARGHRFGVFPAGSIGWVVSQEEFMKNVRWIDHLKLRASYGLVGNDQMGSTRFAYLQYYTSGSNMNIYFGEDKKAFGTTLIEGIFANPSLTWEKARKFNFGIDAEFFHQRLTLSVDVFKEHRYDILTSLNTDDKLGFPYIVGQTAPIVNSGIVDNRGIEFQLGWDGRIGQHFRYWIRPNFTFARNKVKFCNEISYIDNNGRDCPWRYQTGRRVGENFCYIFDHFVADRDEADRLNAMNGGSGFAIWGPVQPGDVVYKDMNGDGVVNNYDRAAVGNPRTPEIQYGIPVGLSYKGFDFSMLWQGSALCSVQLSGPAVWDFPLYDQSRTGKVRKMHLNRWTPETAATATYPALHYGIHNNNKQQYSSLFLYDASYIRLKNVEIGYTLPKAWTSKAGIQSVRIYAQGQNLLTFDRLGDVDMDPEIKNGDGSWFPVQRVVNLGINMTF</sequence>
<dbReference type="Gene3D" id="2.60.40.1120">
    <property type="entry name" value="Carboxypeptidase-like, regulatory domain"/>
    <property type="match status" value="1"/>
</dbReference>
<dbReference type="Pfam" id="PF13715">
    <property type="entry name" value="CarbopepD_reg_2"/>
    <property type="match status" value="1"/>
</dbReference>
<evidence type="ECO:0000256" key="1">
    <source>
        <dbReference type="ARBA" id="ARBA00004571"/>
    </source>
</evidence>
<evidence type="ECO:0000256" key="7">
    <source>
        <dbReference type="PROSITE-ProRule" id="PRU01360"/>
    </source>
</evidence>
<dbReference type="NCBIfam" id="TIGR04056">
    <property type="entry name" value="OMP_RagA_SusC"/>
    <property type="match status" value="1"/>
</dbReference>
<feature type="signal peptide" evidence="8">
    <location>
        <begin position="1"/>
        <end position="22"/>
    </location>
</feature>
<accession>A0A4Y1WQC3</accession>
<dbReference type="GO" id="GO:0009279">
    <property type="term" value="C:cell outer membrane"/>
    <property type="evidence" value="ECO:0007669"/>
    <property type="project" value="UniProtKB-SubCell"/>
</dbReference>